<dbReference type="Gene3D" id="3.40.50.880">
    <property type="match status" value="1"/>
</dbReference>
<dbReference type="EMBL" id="JYIW01000026">
    <property type="protein sequence ID" value="KJL28245.1"/>
    <property type="molecule type" value="Genomic_DNA"/>
</dbReference>
<reference evidence="7 8" key="1">
    <citation type="submission" date="2015-02" db="EMBL/GenBank/DDBJ databases">
        <title>Draft genome sequences of ten Microbacterium spp. with emphasis on heavy metal contaminated environments.</title>
        <authorList>
            <person name="Corretto E."/>
        </authorList>
    </citation>
    <scope>NUCLEOTIDE SEQUENCE [LARGE SCALE GENOMIC DNA]</scope>
    <source>
        <strain evidence="7 8">BEL4b</strain>
    </source>
</reference>
<dbReference type="GO" id="GO:0004049">
    <property type="term" value="F:anthranilate synthase activity"/>
    <property type="evidence" value="ECO:0007669"/>
    <property type="project" value="UniProtKB-EC"/>
</dbReference>
<dbReference type="SUPFAM" id="SSF56322">
    <property type="entry name" value="ADC synthase"/>
    <property type="match status" value="1"/>
</dbReference>
<dbReference type="PROSITE" id="PS51273">
    <property type="entry name" value="GATASE_TYPE_1"/>
    <property type="match status" value="1"/>
</dbReference>
<protein>
    <recommendedName>
        <fullName evidence="1">anthranilate synthase</fullName>
        <ecNumber evidence="1">4.1.3.27</ecNumber>
    </recommendedName>
</protein>
<evidence type="ECO:0000256" key="4">
    <source>
        <dbReference type="ARBA" id="ARBA00047683"/>
    </source>
</evidence>
<organism evidence="7 8">
    <name type="scientific">Microbacterium oxydans</name>
    <dbReference type="NCBI Taxonomy" id="82380"/>
    <lineage>
        <taxon>Bacteria</taxon>
        <taxon>Bacillati</taxon>
        <taxon>Actinomycetota</taxon>
        <taxon>Actinomycetes</taxon>
        <taxon>Micrococcales</taxon>
        <taxon>Microbacteriaceae</taxon>
        <taxon>Microbacterium</taxon>
    </lineage>
</organism>
<dbReference type="SUPFAM" id="SSF52317">
    <property type="entry name" value="Class I glutamine amidotransferase-like"/>
    <property type="match status" value="1"/>
</dbReference>
<dbReference type="InterPro" id="IPR019999">
    <property type="entry name" value="Anth_synth_I-like"/>
</dbReference>
<evidence type="ECO:0000259" key="5">
    <source>
        <dbReference type="Pfam" id="PF00117"/>
    </source>
</evidence>
<comment type="caution">
    <text evidence="7">The sequence shown here is derived from an EMBL/GenBank/DDBJ whole genome shotgun (WGS) entry which is preliminary data.</text>
</comment>
<dbReference type="PANTHER" id="PTHR11236">
    <property type="entry name" value="AMINOBENZOATE/ANTHRANILATE SYNTHASE"/>
    <property type="match status" value="1"/>
</dbReference>
<dbReference type="PRINTS" id="PR00096">
    <property type="entry name" value="GATASE"/>
</dbReference>
<dbReference type="EC" id="4.1.3.27" evidence="1"/>
<evidence type="ECO:0000256" key="3">
    <source>
        <dbReference type="ARBA" id="ARBA00023239"/>
    </source>
</evidence>
<dbReference type="PANTHER" id="PTHR11236:SF49">
    <property type="entry name" value="ANTHRANILATE SYNTHASE COMPONENT 1"/>
    <property type="match status" value="1"/>
</dbReference>
<keyword evidence="3 7" id="KW-0456">Lyase</keyword>
<evidence type="ECO:0000313" key="8">
    <source>
        <dbReference type="Proteomes" id="UP000033640"/>
    </source>
</evidence>
<dbReference type="InterPro" id="IPR017926">
    <property type="entry name" value="GATASE"/>
</dbReference>
<dbReference type="Gene3D" id="3.60.120.10">
    <property type="entry name" value="Anthranilate synthase"/>
    <property type="match status" value="1"/>
</dbReference>
<evidence type="ECO:0000259" key="6">
    <source>
        <dbReference type="Pfam" id="PF00425"/>
    </source>
</evidence>
<name>A0A0F0L7I4_9MICO</name>
<dbReference type="OrthoDB" id="8594609at2"/>
<evidence type="ECO:0000313" key="7">
    <source>
        <dbReference type="EMBL" id="KJL28245.1"/>
    </source>
</evidence>
<dbReference type="RefSeq" id="WP_045280537.1">
    <property type="nucleotide sequence ID" value="NZ_CAKKLT010000001.1"/>
</dbReference>
<accession>A0A0F0L7I4</accession>
<dbReference type="Pfam" id="PF00117">
    <property type="entry name" value="GATase"/>
    <property type="match status" value="1"/>
</dbReference>
<gene>
    <name evidence="7" type="primary">trpE</name>
    <name evidence="7" type="ORF">RS83_03315</name>
</gene>
<dbReference type="InterPro" id="IPR005801">
    <property type="entry name" value="ADC_synthase"/>
</dbReference>
<feature type="domain" description="Glutamine amidotransferase" evidence="5">
    <location>
        <begin position="446"/>
        <end position="624"/>
    </location>
</feature>
<feature type="domain" description="Chorismate-utilising enzyme C-terminal" evidence="6">
    <location>
        <begin position="114"/>
        <end position="372"/>
    </location>
</feature>
<keyword evidence="2" id="KW-0315">Glutamine amidotransferase</keyword>
<dbReference type="PATRIC" id="fig|82380.11.peg.3346"/>
<dbReference type="Pfam" id="PF00425">
    <property type="entry name" value="Chorismate_bind"/>
    <property type="match status" value="1"/>
</dbReference>
<dbReference type="GO" id="GO:0000162">
    <property type="term" value="P:L-tryptophan biosynthetic process"/>
    <property type="evidence" value="ECO:0007669"/>
    <property type="project" value="TreeGrafter"/>
</dbReference>
<proteinExistence type="predicted"/>
<dbReference type="CDD" id="cd01743">
    <property type="entry name" value="GATase1_Anthranilate_Synthase"/>
    <property type="match status" value="1"/>
</dbReference>
<dbReference type="Proteomes" id="UP000033640">
    <property type="component" value="Unassembled WGS sequence"/>
</dbReference>
<dbReference type="AlphaFoldDB" id="A0A0F0L7I4"/>
<evidence type="ECO:0000256" key="2">
    <source>
        <dbReference type="ARBA" id="ARBA00022962"/>
    </source>
</evidence>
<dbReference type="InterPro" id="IPR015890">
    <property type="entry name" value="Chorismate_C"/>
</dbReference>
<evidence type="ECO:0000256" key="1">
    <source>
        <dbReference type="ARBA" id="ARBA00012266"/>
    </source>
</evidence>
<sequence length="630" mass="67927">MTPSRLAELSHDPDASFVLIARDGADTVELLTGDVIDVDLLADIPLTIDGTPREVFSLVPYRQVRERGFVAQDDGAPLRCLVVDEHLHLPTGELLAELPTASVPLRDAGFDIADEEYASIVETVIADEIGRGEGANFVIRRDFTANIDVDDRTAALTWFRALLTHERGAYWTFAVFTPGHIAVGASPEAHVVAREGIVTMNPISGTFRHPAGGSTRETLVDFLSSTKETEELFMVVDEELKMMSAVCSDGGRITGPHLKEMSRLTHTEYMLRGRSKLDPRDILRETMFAPTVTGSPMQNACAVIRRHEREPRGYYSGVAALFTPNADGGHDLDAPILIRTVYLVDGALRVPVGATLVRHSDPHGEVSETHGKAAGVLGAIGAIDRDRAAEARSEADDPDAPRAAVSLADDPVVAELLASRNSRLAEFWLNPQGDDAAGRFAGRTAVVVDAEDRFTTMLAHQLRHLGLAVSIVPWDAATDAELDAADLVVTGPGPGDPRDPESPRIARMREAVARRLEADAPLLAVCLSHQILADRLGITLTPLDAPHQGLQKSVPVFGEDASIGFYNTFTARVTPGTTAVDGVEISADPLTGDVYALRGTHFASVQGHLESILSRDGIRTLERLVEHALR</sequence>
<comment type="catalytic activity">
    <reaction evidence="4">
        <text>chorismate + L-glutamine = anthranilate + pyruvate + L-glutamate + H(+)</text>
        <dbReference type="Rhea" id="RHEA:21732"/>
        <dbReference type="ChEBI" id="CHEBI:15361"/>
        <dbReference type="ChEBI" id="CHEBI:15378"/>
        <dbReference type="ChEBI" id="CHEBI:16567"/>
        <dbReference type="ChEBI" id="CHEBI:29748"/>
        <dbReference type="ChEBI" id="CHEBI:29985"/>
        <dbReference type="ChEBI" id="CHEBI:58359"/>
        <dbReference type="EC" id="4.1.3.27"/>
    </reaction>
</comment>
<dbReference type="InterPro" id="IPR029062">
    <property type="entry name" value="Class_I_gatase-like"/>
</dbReference>
<dbReference type="InterPro" id="IPR006221">
    <property type="entry name" value="TrpG/PapA_dom"/>
</dbReference>